<dbReference type="InterPro" id="IPR001881">
    <property type="entry name" value="EGF-like_Ca-bd_dom"/>
</dbReference>
<dbReference type="SUPFAM" id="SSF57184">
    <property type="entry name" value="Growth factor receptor domain"/>
    <property type="match status" value="1"/>
</dbReference>
<dbReference type="InterPro" id="IPR009030">
    <property type="entry name" value="Growth_fac_rcpt_cys_sf"/>
</dbReference>
<dbReference type="InterPro" id="IPR049883">
    <property type="entry name" value="NOTCH1_EGF-like"/>
</dbReference>
<evidence type="ECO:0000256" key="5">
    <source>
        <dbReference type="ARBA" id="ARBA00022729"/>
    </source>
</evidence>
<evidence type="ECO:0000256" key="7">
    <source>
        <dbReference type="ARBA" id="ARBA00022837"/>
    </source>
</evidence>
<dbReference type="PROSITE" id="PS01248">
    <property type="entry name" value="EGF_LAM_1"/>
    <property type="match status" value="1"/>
</dbReference>
<feature type="transmembrane region" description="Helical" evidence="14">
    <location>
        <begin position="17"/>
        <end position="37"/>
    </location>
</feature>
<feature type="domain" description="SEFIR" evidence="16">
    <location>
        <begin position="66"/>
        <end position="218"/>
    </location>
</feature>
<comment type="caution">
    <text evidence="17">The sequence shown here is derived from an EMBL/GenBank/DDBJ whole genome shotgun (WGS) entry which is preliminary data.</text>
</comment>
<dbReference type="InterPro" id="IPR000742">
    <property type="entry name" value="EGF"/>
</dbReference>
<dbReference type="PANTHER" id="PTHR15583:SF12">
    <property type="entry name" value="INTERLEUKIN-17 RECEPTOR C"/>
    <property type="match status" value="1"/>
</dbReference>
<dbReference type="InterPro" id="IPR002049">
    <property type="entry name" value="LE_dom"/>
</dbReference>
<dbReference type="PROSITE" id="PS50026">
    <property type="entry name" value="EGF_3"/>
    <property type="match status" value="1"/>
</dbReference>
<keyword evidence="10" id="KW-1015">Disulfide bond</keyword>
<dbReference type="PROSITE" id="PS00022">
    <property type="entry name" value="EGF_1"/>
    <property type="match status" value="1"/>
</dbReference>
<keyword evidence="18" id="KW-1185">Reference proteome</keyword>
<protein>
    <submittedName>
        <fullName evidence="17">Uncharacterized protein</fullName>
    </submittedName>
</protein>
<comment type="similarity">
    <text evidence="2">Belongs to the CRELD family.</text>
</comment>
<gene>
    <name evidence="17" type="ORF">scyTo_0004984</name>
</gene>
<evidence type="ECO:0000313" key="17">
    <source>
        <dbReference type="EMBL" id="GCB66538.1"/>
    </source>
</evidence>
<keyword evidence="11" id="KW-0675">Receptor</keyword>
<feature type="transmembrane region" description="Helical" evidence="14">
    <location>
        <begin position="616"/>
        <end position="634"/>
    </location>
</feature>
<evidence type="ECO:0000256" key="2">
    <source>
        <dbReference type="ARBA" id="ARBA00005897"/>
    </source>
</evidence>
<dbReference type="GO" id="GO:0016020">
    <property type="term" value="C:membrane"/>
    <property type="evidence" value="ECO:0007669"/>
    <property type="project" value="UniProtKB-SubCell"/>
</dbReference>
<dbReference type="InterPro" id="IPR006212">
    <property type="entry name" value="Furin_repeat"/>
</dbReference>
<accession>A0A401P094</accession>
<dbReference type="CDD" id="cd00064">
    <property type="entry name" value="FU"/>
    <property type="match status" value="2"/>
</dbReference>
<evidence type="ECO:0000256" key="11">
    <source>
        <dbReference type="ARBA" id="ARBA00023170"/>
    </source>
</evidence>
<dbReference type="SMART" id="SM00181">
    <property type="entry name" value="EGF"/>
    <property type="match status" value="4"/>
</dbReference>
<evidence type="ECO:0000256" key="3">
    <source>
        <dbReference type="ARBA" id="ARBA00022536"/>
    </source>
</evidence>
<sequence>MVVGVTDDTLSDARKRWAPFLLLVLILFLIVIATITIKTQLLKGCIKVIKWKPFATGSTVADSSSNRNVLLLYSLDHNQFEKLVNTFASVLCELQFQVIVDLWKRGEVGAQGPLPWVHSQKKKVADEGGKIVILLSKGASMKYNEWLQSTVSTEATYDPYDGFMASLNCVLPDIMKGHVSGKYVVVYFEDLQKKEEIPEVFSNMPIYSLPAQLSEFLQELGVPANFKPEQEATSHQSTISNRLHGVIKESLIFTMNICQLLSHRLFISPVLWFILYSIDPLLSLESTATKQDSCQICRRITENFRKGMENTANKNFGGGNTDWENKNLAKYEISETRLLEIIEMVCESMNFDCNQMVEQNEEHIENWWFKKQEEYPDLFQWLCMDTIKVCCPPGTFGPDCSPCTGGSTKPCNGYGQCDGNGTRSGTGLCNCDSGYAGSICMECADGYFEESRNETQLVCQECYKSCKKCTGPEDYKCQECKVGWFLHVDKCIDIDECDNELANCKAGHYCVNMDGSYECRACDKACLTCMGGGPSRCKKCNKGYKMDGAKCLDIDECNSEKQVCNGAHEQCKNTDGSYTCACVDGFSKQDDLCVEDKLTPVPEEGLFDNVTEDEMVVLQQMFFGVIICALATLAAKGDMVFTSIFIGAIAATAGYWLSEKSDRLVDGFLKGK</sequence>
<dbReference type="PROSITE" id="PS01187">
    <property type="entry name" value="EGF_CA"/>
    <property type="match status" value="2"/>
</dbReference>
<evidence type="ECO:0000256" key="9">
    <source>
        <dbReference type="ARBA" id="ARBA00023136"/>
    </source>
</evidence>
<dbReference type="Gene3D" id="2.10.220.10">
    <property type="entry name" value="Hormone Receptor, Insulin-like Growth Factor Receptor 1, Chain A, domain 2"/>
    <property type="match status" value="1"/>
</dbReference>
<dbReference type="SMART" id="SM00179">
    <property type="entry name" value="EGF_CA"/>
    <property type="match status" value="2"/>
</dbReference>
<dbReference type="Pfam" id="PF08357">
    <property type="entry name" value="SEFIR"/>
    <property type="match status" value="1"/>
</dbReference>
<dbReference type="GO" id="GO:0030368">
    <property type="term" value="F:interleukin-17 receptor activity"/>
    <property type="evidence" value="ECO:0007669"/>
    <property type="project" value="InterPro"/>
</dbReference>
<keyword evidence="12" id="KW-0325">Glycoprotein</keyword>
<dbReference type="STRING" id="75743.A0A401P094"/>
<evidence type="ECO:0000256" key="1">
    <source>
        <dbReference type="ARBA" id="ARBA00004479"/>
    </source>
</evidence>
<dbReference type="PROSITE" id="PS51534">
    <property type="entry name" value="SEFIR"/>
    <property type="match status" value="1"/>
</dbReference>
<dbReference type="Pfam" id="PF11938">
    <property type="entry name" value="DUF3456"/>
    <property type="match status" value="1"/>
</dbReference>
<evidence type="ECO:0000256" key="12">
    <source>
        <dbReference type="ARBA" id="ARBA00023180"/>
    </source>
</evidence>
<dbReference type="InterPro" id="IPR039465">
    <property type="entry name" value="IL-17_rcpt-like"/>
</dbReference>
<dbReference type="PROSITE" id="PS00010">
    <property type="entry name" value="ASX_HYDROXYL"/>
    <property type="match status" value="1"/>
</dbReference>
<name>A0A401P094_SCYTO</name>
<feature type="transmembrane region" description="Helical" evidence="14">
    <location>
        <begin position="640"/>
        <end position="658"/>
    </location>
</feature>
<dbReference type="EMBL" id="BFAA01001508">
    <property type="protein sequence ID" value="GCB66538.1"/>
    <property type="molecule type" value="Genomic_DNA"/>
</dbReference>
<comment type="subcellular location">
    <subcellularLocation>
        <location evidence="1">Membrane</location>
        <topology evidence="1">Single-pass type I membrane protein</topology>
    </subcellularLocation>
</comment>
<proteinExistence type="inferred from homology"/>
<dbReference type="AlphaFoldDB" id="A0A401P094"/>
<evidence type="ECO:0000256" key="14">
    <source>
        <dbReference type="SAM" id="Phobius"/>
    </source>
</evidence>
<dbReference type="InterPro" id="IPR013568">
    <property type="entry name" value="SEFIR_dom"/>
</dbReference>
<reference evidence="17 18" key="1">
    <citation type="journal article" date="2018" name="Nat. Ecol. Evol.">
        <title>Shark genomes provide insights into elasmobranch evolution and the origin of vertebrates.</title>
        <authorList>
            <person name="Hara Y"/>
            <person name="Yamaguchi K"/>
            <person name="Onimaru K"/>
            <person name="Kadota M"/>
            <person name="Koyanagi M"/>
            <person name="Keeley SD"/>
            <person name="Tatsumi K"/>
            <person name="Tanaka K"/>
            <person name="Motone F"/>
            <person name="Kageyama Y"/>
            <person name="Nozu R"/>
            <person name="Adachi N"/>
            <person name="Nishimura O"/>
            <person name="Nakagawa R"/>
            <person name="Tanegashima C"/>
            <person name="Kiyatake I"/>
            <person name="Matsumoto R"/>
            <person name="Murakumo K"/>
            <person name="Nishida K"/>
            <person name="Terakita A"/>
            <person name="Kuratani S"/>
            <person name="Sato K"/>
            <person name="Hyodo S Kuraku.S."/>
        </authorList>
    </citation>
    <scope>NUCLEOTIDE SEQUENCE [LARGE SCALE GENOMIC DNA]</scope>
</reference>
<dbReference type="Gene3D" id="3.40.50.11530">
    <property type="match status" value="1"/>
</dbReference>
<evidence type="ECO:0000256" key="8">
    <source>
        <dbReference type="ARBA" id="ARBA00022989"/>
    </source>
</evidence>
<evidence type="ECO:0000256" key="10">
    <source>
        <dbReference type="ARBA" id="ARBA00023157"/>
    </source>
</evidence>
<dbReference type="GO" id="GO:0005509">
    <property type="term" value="F:calcium ion binding"/>
    <property type="evidence" value="ECO:0007669"/>
    <property type="project" value="InterPro"/>
</dbReference>
<dbReference type="InterPro" id="IPR000152">
    <property type="entry name" value="EGF-type_Asp/Asn_hydroxyl_site"/>
</dbReference>
<keyword evidence="9 14" id="KW-0472">Membrane</keyword>
<keyword evidence="7" id="KW-0106">Calcium</keyword>
<dbReference type="SMART" id="SM00261">
    <property type="entry name" value="FU"/>
    <property type="match status" value="3"/>
</dbReference>
<keyword evidence="5" id="KW-0732">Signal</keyword>
<comment type="caution">
    <text evidence="13">Lacks conserved residue(s) required for the propagation of feature annotation.</text>
</comment>
<keyword evidence="6" id="KW-0677">Repeat</keyword>
<dbReference type="InterPro" id="IPR021852">
    <property type="entry name" value="DUF3456"/>
</dbReference>
<keyword evidence="3 13" id="KW-0245">EGF-like domain</keyword>
<evidence type="ECO:0000259" key="16">
    <source>
        <dbReference type="PROSITE" id="PS51534"/>
    </source>
</evidence>
<organism evidence="17 18">
    <name type="scientific">Scyliorhinus torazame</name>
    <name type="common">Cloudy catshark</name>
    <name type="synonym">Catulus torazame</name>
    <dbReference type="NCBI Taxonomy" id="75743"/>
    <lineage>
        <taxon>Eukaryota</taxon>
        <taxon>Metazoa</taxon>
        <taxon>Chordata</taxon>
        <taxon>Craniata</taxon>
        <taxon>Vertebrata</taxon>
        <taxon>Chondrichthyes</taxon>
        <taxon>Elasmobranchii</taxon>
        <taxon>Galeomorphii</taxon>
        <taxon>Galeoidea</taxon>
        <taxon>Carcharhiniformes</taxon>
        <taxon>Scyliorhinidae</taxon>
        <taxon>Scyliorhinus</taxon>
    </lineage>
</organism>
<dbReference type="CDD" id="cd00054">
    <property type="entry name" value="EGF_CA"/>
    <property type="match status" value="2"/>
</dbReference>
<dbReference type="Gene3D" id="2.10.25.10">
    <property type="entry name" value="Laminin"/>
    <property type="match status" value="2"/>
</dbReference>
<evidence type="ECO:0000256" key="4">
    <source>
        <dbReference type="ARBA" id="ARBA00022692"/>
    </source>
</evidence>
<keyword evidence="4 14" id="KW-0812">Transmembrane</keyword>
<dbReference type="PANTHER" id="PTHR15583">
    <property type="entry name" value="INTERLEUKIN-17 RECEPTOR"/>
    <property type="match status" value="1"/>
</dbReference>
<evidence type="ECO:0000256" key="13">
    <source>
        <dbReference type="PROSITE-ProRule" id="PRU00076"/>
    </source>
</evidence>
<evidence type="ECO:0000259" key="15">
    <source>
        <dbReference type="PROSITE" id="PS50026"/>
    </source>
</evidence>
<dbReference type="InterPro" id="IPR018097">
    <property type="entry name" value="EGF_Ca-bd_CS"/>
</dbReference>
<dbReference type="Pfam" id="PF07645">
    <property type="entry name" value="EGF_CA"/>
    <property type="match status" value="2"/>
</dbReference>
<feature type="domain" description="EGF-like" evidence="15">
    <location>
        <begin position="553"/>
        <end position="594"/>
    </location>
</feature>
<evidence type="ECO:0000256" key="6">
    <source>
        <dbReference type="ARBA" id="ARBA00022737"/>
    </source>
</evidence>
<dbReference type="Proteomes" id="UP000288216">
    <property type="component" value="Unassembled WGS sequence"/>
</dbReference>
<dbReference type="PROSITE" id="PS01186">
    <property type="entry name" value="EGF_2"/>
    <property type="match status" value="1"/>
</dbReference>
<evidence type="ECO:0000313" key="18">
    <source>
        <dbReference type="Proteomes" id="UP000288216"/>
    </source>
</evidence>
<keyword evidence="8 14" id="KW-1133">Transmembrane helix</keyword>
<dbReference type="OrthoDB" id="10045365at2759"/>